<evidence type="ECO:0000256" key="1">
    <source>
        <dbReference type="SAM" id="MobiDB-lite"/>
    </source>
</evidence>
<name>A0ABP9D0J0_9ACTN</name>
<comment type="caution">
    <text evidence="2">The sequence shown here is derived from an EMBL/GenBank/DDBJ whole genome shotgun (WGS) entry which is preliminary data.</text>
</comment>
<feature type="region of interest" description="Disordered" evidence="1">
    <location>
        <begin position="1"/>
        <end position="22"/>
    </location>
</feature>
<organism evidence="2 3">
    <name type="scientific">Streptomyces ziwulingensis</name>
    <dbReference type="NCBI Taxonomy" id="1045501"/>
    <lineage>
        <taxon>Bacteria</taxon>
        <taxon>Bacillati</taxon>
        <taxon>Actinomycetota</taxon>
        <taxon>Actinomycetes</taxon>
        <taxon>Kitasatosporales</taxon>
        <taxon>Streptomycetaceae</taxon>
        <taxon>Streptomyces</taxon>
    </lineage>
</organism>
<keyword evidence="3" id="KW-1185">Reference proteome</keyword>
<proteinExistence type="predicted"/>
<dbReference type="EMBL" id="BAABIG010000087">
    <property type="protein sequence ID" value="GAA4823227.1"/>
    <property type="molecule type" value="Genomic_DNA"/>
</dbReference>
<dbReference type="Proteomes" id="UP001501265">
    <property type="component" value="Unassembled WGS sequence"/>
</dbReference>
<reference evidence="3" key="1">
    <citation type="journal article" date="2019" name="Int. J. Syst. Evol. Microbiol.">
        <title>The Global Catalogue of Microorganisms (GCM) 10K type strain sequencing project: providing services to taxonomists for standard genome sequencing and annotation.</title>
        <authorList>
            <consortium name="The Broad Institute Genomics Platform"/>
            <consortium name="The Broad Institute Genome Sequencing Center for Infectious Disease"/>
            <person name="Wu L."/>
            <person name="Ma J."/>
        </authorList>
    </citation>
    <scope>NUCLEOTIDE SEQUENCE [LARGE SCALE GENOMIC DNA]</scope>
    <source>
        <strain evidence="3">JCM 18081</strain>
    </source>
</reference>
<evidence type="ECO:0000313" key="3">
    <source>
        <dbReference type="Proteomes" id="UP001501265"/>
    </source>
</evidence>
<protein>
    <recommendedName>
        <fullName evidence="4">Transposase</fullName>
    </recommendedName>
</protein>
<sequence length="73" mass="8264">MGPHRGQCRVEQGLRAGADRRVPVDDGAQVLPERAQQHPWSAHALIPDSAIPLIFRLVEWIPYRKKYPPNTVT</sequence>
<evidence type="ECO:0000313" key="2">
    <source>
        <dbReference type="EMBL" id="GAA4823227.1"/>
    </source>
</evidence>
<accession>A0ABP9D0J0</accession>
<gene>
    <name evidence="2" type="ORF">GCM10023220_65910</name>
</gene>
<evidence type="ECO:0008006" key="4">
    <source>
        <dbReference type="Google" id="ProtNLM"/>
    </source>
</evidence>